<dbReference type="EMBL" id="JBHULU010000006">
    <property type="protein sequence ID" value="MFD2513299.1"/>
    <property type="molecule type" value="Genomic_DNA"/>
</dbReference>
<dbReference type="PANTHER" id="PTHR40045:SF1">
    <property type="entry name" value="YQCI_YCGG FAMILY PROTEIN"/>
    <property type="match status" value="1"/>
</dbReference>
<protein>
    <submittedName>
        <fullName evidence="1">Guanitoxin biosynthesis heme-dependent pre-guanitoxin N-hydroxylase GntA</fullName>
    </submittedName>
</protein>
<evidence type="ECO:0000313" key="1">
    <source>
        <dbReference type="EMBL" id="MFD2513299.1"/>
    </source>
</evidence>
<dbReference type="RefSeq" id="WP_377503833.1">
    <property type="nucleotide sequence ID" value="NZ_JBHULU010000006.1"/>
</dbReference>
<reference evidence="2" key="1">
    <citation type="journal article" date="2019" name="Int. J. Syst. Evol. Microbiol.">
        <title>The Global Catalogue of Microorganisms (GCM) 10K type strain sequencing project: providing services to taxonomists for standard genome sequencing and annotation.</title>
        <authorList>
            <consortium name="The Broad Institute Genomics Platform"/>
            <consortium name="The Broad Institute Genome Sequencing Center for Infectious Disease"/>
            <person name="Wu L."/>
            <person name="Ma J."/>
        </authorList>
    </citation>
    <scope>NUCLEOTIDE SEQUENCE [LARGE SCALE GENOMIC DNA]</scope>
    <source>
        <strain evidence="2">KCTC 42498</strain>
    </source>
</reference>
<keyword evidence="2" id="KW-1185">Reference proteome</keyword>
<dbReference type="PANTHER" id="PTHR40045">
    <property type="entry name" value="YCGG FAMILY PROTEIN"/>
    <property type="match status" value="1"/>
</dbReference>
<dbReference type="Pfam" id="PF08892">
    <property type="entry name" value="YqcI_YcgG"/>
    <property type="match status" value="1"/>
</dbReference>
<evidence type="ECO:0000313" key="2">
    <source>
        <dbReference type="Proteomes" id="UP001597544"/>
    </source>
</evidence>
<organism evidence="1 2">
    <name type="scientific">Pontibacter locisalis</name>
    <dbReference type="NCBI Taxonomy" id="1719035"/>
    <lineage>
        <taxon>Bacteria</taxon>
        <taxon>Pseudomonadati</taxon>
        <taxon>Bacteroidota</taxon>
        <taxon>Cytophagia</taxon>
        <taxon>Cytophagales</taxon>
        <taxon>Hymenobacteraceae</taxon>
        <taxon>Pontibacter</taxon>
    </lineage>
</organism>
<gene>
    <name evidence="1" type="primary">gntA</name>
    <name evidence="1" type="ORF">ACFSRY_05430</name>
</gene>
<dbReference type="NCBIfam" id="NF041366">
    <property type="entry name" value="GntA_guanitoxin"/>
    <property type="match status" value="1"/>
</dbReference>
<comment type="caution">
    <text evidence="1">The sequence shown here is derived from an EMBL/GenBank/DDBJ whole genome shotgun (WGS) entry which is preliminary data.</text>
</comment>
<name>A0ABW5II35_9BACT</name>
<proteinExistence type="predicted"/>
<sequence>MNTKEKRTTTYYTPEELELMESGPLSDIFQNITEKINDTDYPCVGAKAAVNSKQFRVGIYGNMATESTTLQLGEDLKNYIKETIESDSEYMTMIAVFENEDPESEQSFEKKLWSQLQYLHNTDTHALPWDPEVSSNPKDDDFSFSYNGTAFFIVGLHPKASRKARRFGYTALAFNLHRQFEQLREKGVYENMKKVIREREELYDGSVNPMLNDFGEGLEAPQYSGRQVDESWKCPFHKNR</sequence>
<accession>A0ABW5II35</accession>
<dbReference type="InterPro" id="IPR014988">
    <property type="entry name" value="Uncharacterised_YqcI/YcgG"/>
</dbReference>
<dbReference type="Proteomes" id="UP001597544">
    <property type="component" value="Unassembled WGS sequence"/>
</dbReference>